<dbReference type="Proteomes" id="UP000179627">
    <property type="component" value="Unassembled WGS sequence"/>
</dbReference>
<accession>A0A1S1Q901</accession>
<feature type="region of interest" description="Disordered" evidence="1">
    <location>
        <begin position="39"/>
        <end position="79"/>
    </location>
</feature>
<feature type="compositionally biased region" description="Polar residues" evidence="1">
    <location>
        <begin position="68"/>
        <end position="79"/>
    </location>
</feature>
<comment type="caution">
    <text evidence="2">The sequence shown here is derived from an EMBL/GenBank/DDBJ whole genome shotgun (WGS) entry which is preliminary data.</text>
</comment>
<sequence length="79" mass="8425">MALQHTAGAPPVDTGRLRDDGEPCRRTAGALRSLREVVDDGRDGLGGQLEQLQELRRDDTGADETDSRSVSTCRGTGTT</sequence>
<feature type="compositionally biased region" description="Basic and acidic residues" evidence="1">
    <location>
        <begin position="15"/>
        <end position="24"/>
    </location>
</feature>
<feature type="region of interest" description="Disordered" evidence="1">
    <location>
        <begin position="1"/>
        <end position="24"/>
    </location>
</feature>
<dbReference type="AlphaFoldDB" id="A0A1S1Q901"/>
<organism evidence="2 3">
    <name type="scientific">Parafrankia colletiae</name>
    <dbReference type="NCBI Taxonomy" id="573497"/>
    <lineage>
        <taxon>Bacteria</taxon>
        <taxon>Bacillati</taxon>
        <taxon>Actinomycetota</taxon>
        <taxon>Actinomycetes</taxon>
        <taxon>Frankiales</taxon>
        <taxon>Frankiaceae</taxon>
        <taxon>Parafrankia</taxon>
    </lineage>
</organism>
<evidence type="ECO:0000313" key="2">
    <source>
        <dbReference type="EMBL" id="OHV29582.1"/>
    </source>
</evidence>
<reference evidence="3" key="1">
    <citation type="submission" date="2016-07" db="EMBL/GenBank/DDBJ databases">
        <title>Sequence Frankia sp. strain CcI1.17.</title>
        <authorList>
            <person name="Ghodhbane-Gtari F."/>
            <person name="Swanson E."/>
            <person name="Gueddou A."/>
            <person name="Morris K."/>
            <person name="Hezbri K."/>
            <person name="Ktari A."/>
            <person name="Nouioui I."/>
            <person name="Abebe-Akele F."/>
            <person name="Simpson S."/>
            <person name="Thomas K."/>
            <person name="Gtari M."/>
            <person name="Tisa L.S."/>
            <person name="Hurst S."/>
        </authorList>
    </citation>
    <scope>NUCLEOTIDE SEQUENCE [LARGE SCALE GENOMIC DNA]</scope>
    <source>
        <strain evidence="3">Cc1.17</strain>
    </source>
</reference>
<evidence type="ECO:0000313" key="3">
    <source>
        <dbReference type="Proteomes" id="UP000179627"/>
    </source>
</evidence>
<dbReference type="EMBL" id="MBLM01000161">
    <property type="protein sequence ID" value="OHV29582.1"/>
    <property type="molecule type" value="Genomic_DNA"/>
</dbReference>
<evidence type="ECO:0000256" key="1">
    <source>
        <dbReference type="SAM" id="MobiDB-lite"/>
    </source>
</evidence>
<keyword evidence="3" id="KW-1185">Reference proteome</keyword>
<name>A0A1S1Q901_9ACTN</name>
<proteinExistence type="predicted"/>
<protein>
    <submittedName>
        <fullName evidence="2">Uncharacterized protein</fullName>
    </submittedName>
</protein>
<gene>
    <name evidence="2" type="ORF">CC117_28875</name>
</gene>